<dbReference type="InterPro" id="IPR006162">
    <property type="entry name" value="Ppantetheine_attach_site"/>
</dbReference>
<dbReference type="InterPro" id="IPR042099">
    <property type="entry name" value="ANL_N_sf"/>
</dbReference>
<dbReference type="InterPro" id="IPR023213">
    <property type="entry name" value="CAT-like_dom_sf"/>
</dbReference>
<feature type="domain" description="Carrier" evidence="5">
    <location>
        <begin position="284"/>
        <end position="358"/>
    </location>
</feature>
<feature type="non-terminal residue" evidence="6">
    <location>
        <position position="528"/>
    </location>
</feature>
<feature type="non-terminal residue" evidence="6">
    <location>
        <position position="1"/>
    </location>
</feature>
<keyword evidence="7" id="KW-1185">Reference proteome</keyword>
<dbReference type="Gene3D" id="3.30.300.30">
    <property type="match status" value="1"/>
</dbReference>
<sequence>AEGIGAQDAPPAIGSPIGNAQVYVLDEFLRPVPVGVTGELYVAGAGLARGYVGRADLTADRFVACPFIAGARMYRSGDLARWTADGLLEFAGRADEQVKIRGFRVEPGEVESVLASHPGVAQAAVVLREDRPGERQLIAYAVPVAASSRSPYPTSAGDATVSDGVSGRAAVGVYDSEADGVPGPEADDASGSGVDRVSGPEADDASGPGSGGVSGPESGGSPVGSSGSVLDGAALREFAGARLPDYMVPVAVVLLDALPLTANGKLDRAALPAPDFAERAPGRAPVGATEELLCALFGEVLGMDQVGAEDSFFRLGGDSIMSMLLVSNARRAGLLITSRQVFEQRTPAGLAAVAGVSEDAADGAEPRDELPGVGEVPLTPVMHELLDRVGPENAGRVVQSSVLVTPADADFAALSDAVRVVMGRHDVLRARLEVDPYRRLVVPEAVPGDQFVRRVDASAMAGRPEAAWPVLLDQQVRAAAERLDPMAGVMVQAVWLDAGPGRQGRLLVVADHLVVDTVSWQVLLPDLA</sequence>
<comment type="cofactor">
    <cofactor evidence="1">
        <name>pantetheine 4'-phosphate</name>
        <dbReference type="ChEBI" id="CHEBI:47942"/>
    </cofactor>
</comment>
<dbReference type="Gene3D" id="3.30.559.10">
    <property type="entry name" value="Chloramphenicol acetyltransferase-like domain"/>
    <property type="match status" value="1"/>
</dbReference>
<dbReference type="InterPro" id="IPR045851">
    <property type="entry name" value="AMP-bd_C_sf"/>
</dbReference>
<evidence type="ECO:0000256" key="1">
    <source>
        <dbReference type="ARBA" id="ARBA00001957"/>
    </source>
</evidence>
<dbReference type="SUPFAM" id="SSF56801">
    <property type="entry name" value="Acetyl-CoA synthetase-like"/>
    <property type="match status" value="1"/>
</dbReference>
<dbReference type="InterPro" id="IPR036736">
    <property type="entry name" value="ACP-like_sf"/>
</dbReference>
<keyword evidence="2" id="KW-0596">Phosphopantetheine</keyword>
<dbReference type="SUPFAM" id="SSF47336">
    <property type="entry name" value="ACP-like"/>
    <property type="match status" value="1"/>
</dbReference>
<dbReference type="EMBL" id="LGUT01003676">
    <property type="protein sequence ID" value="KOG84554.1"/>
    <property type="molecule type" value="Genomic_DNA"/>
</dbReference>
<dbReference type="Pfam" id="PF00501">
    <property type="entry name" value="AMP-binding"/>
    <property type="match status" value="1"/>
</dbReference>
<dbReference type="PROSITE" id="PS50075">
    <property type="entry name" value="CARRIER"/>
    <property type="match status" value="1"/>
</dbReference>
<accession>A0ABR5IV79</accession>
<organism evidence="6 7">
    <name type="scientific">Streptomyces varsoviensis</name>
    <dbReference type="NCBI Taxonomy" id="67373"/>
    <lineage>
        <taxon>Bacteria</taxon>
        <taxon>Bacillati</taxon>
        <taxon>Actinomycetota</taxon>
        <taxon>Actinomycetes</taxon>
        <taxon>Kitasatosporales</taxon>
        <taxon>Streptomycetaceae</taxon>
        <taxon>Streptomyces</taxon>
    </lineage>
</organism>
<dbReference type="PROSITE" id="PS00012">
    <property type="entry name" value="PHOSPHOPANTETHEINE"/>
    <property type="match status" value="1"/>
</dbReference>
<evidence type="ECO:0000256" key="3">
    <source>
        <dbReference type="ARBA" id="ARBA00022553"/>
    </source>
</evidence>
<proteinExistence type="predicted"/>
<evidence type="ECO:0000259" key="5">
    <source>
        <dbReference type="PROSITE" id="PS50075"/>
    </source>
</evidence>
<evidence type="ECO:0000313" key="6">
    <source>
        <dbReference type="EMBL" id="KOG84554.1"/>
    </source>
</evidence>
<feature type="compositionally biased region" description="Gly residues" evidence="4">
    <location>
        <begin position="208"/>
        <end position="222"/>
    </location>
</feature>
<keyword evidence="3" id="KW-0597">Phosphoprotein</keyword>
<evidence type="ECO:0000313" key="7">
    <source>
        <dbReference type="Proteomes" id="UP000037020"/>
    </source>
</evidence>
<comment type="caution">
    <text evidence="6">The sequence shown here is derived from an EMBL/GenBank/DDBJ whole genome shotgun (WGS) entry which is preliminary data.</text>
</comment>
<dbReference type="InterPro" id="IPR025110">
    <property type="entry name" value="AMP-bd_C"/>
</dbReference>
<dbReference type="InterPro" id="IPR009081">
    <property type="entry name" value="PP-bd_ACP"/>
</dbReference>
<dbReference type="PANTHER" id="PTHR45527">
    <property type="entry name" value="NONRIBOSOMAL PEPTIDE SYNTHETASE"/>
    <property type="match status" value="1"/>
</dbReference>
<dbReference type="PANTHER" id="PTHR45527:SF1">
    <property type="entry name" value="FATTY ACID SYNTHASE"/>
    <property type="match status" value="1"/>
</dbReference>
<dbReference type="Proteomes" id="UP000037020">
    <property type="component" value="Unassembled WGS sequence"/>
</dbReference>
<evidence type="ECO:0000256" key="2">
    <source>
        <dbReference type="ARBA" id="ARBA00022450"/>
    </source>
</evidence>
<name>A0ABR5IV79_9ACTN</name>
<protein>
    <recommendedName>
        <fullName evidence="5">Carrier domain-containing protein</fullName>
    </recommendedName>
</protein>
<evidence type="ECO:0000256" key="4">
    <source>
        <dbReference type="SAM" id="MobiDB-lite"/>
    </source>
</evidence>
<dbReference type="Gene3D" id="3.40.50.12780">
    <property type="entry name" value="N-terminal domain of ligase-like"/>
    <property type="match status" value="1"/>
</dbReference>
<dbReference type="SUPFAM" id="SSF52777">
    <property type="entry name" value="CoA-dependent acyltransferases"/>
    <property type="match status" value="1"/>
</dbReference>
<dbReference type="Gene3D" id="1.10.1200.10">
    <property type="entry name" value="ACP-like"/>
    <property type="match status" value="1"/>
</dbReference>
<dbReference type="Pfam" id="PF13193">
    <property type="entry name" value="AMP-binding_C"/>
    <property type="match status" value="1"/>
</dbReference>
<dbReference type="Pfam" id="PF00550">
    <property type="entry name" value="PP-binding"/>
    <property type="match status" value="1"/>
</dbReference>
<reference evidence="6 7" key="1">
    <citation type="submission" date="2015-07" db="EMBL/GenBank/DDBJ databases">
        <authorList>
            <person name="Ju K.-S."/>
            <person name="Doroghazi J.R."/>
            <person name="Metcalf W.W."/>
        </authorList>
    </citation>
    <scope>NUCLEOTIDE SEQUENCE [LARGE SCALE GENOMIC DNA]</scope>
    <source>
        <strain evidence="6 7">NRRL B-3589</strain>
    </source>
</reference>
<feature type="region of interest" description="Disordered" evidence="4">
    <location>
        <begin position="175"/>
        <end position="226"/>
    </location>
</feature>
<gene>
    <name evidence="6" type="ORF">ADK38_38870</name>
</gene>
<dbReference type="InterPro" id="IPR000873">
    <property type="entry name" value="AMP-dep_synth/lig_dom"/>
</dbReference>